<organism evidence="1 2">
    <name type="scientific">Sporolactobacillus putidus</name>
    <dbReference type="NCBI Taxonomy" id="492735"/>
    <lineage>
        <taxon>Bacteria</taxon>
        <taxon>Bacillati</taxon>
        <taxon>Bacillota</taxon>
        <taxon>Bacilli</taxon>
        <taxon>Bacillales</taxon>
        <taxon>Sporolactobacillaceae</taxon>
        <taxon>Sporolactobacillus</taxon>
    </lineage>
</organism>
<dbReference type="NCBIfam" id="TIGR02841">
    <property type="entry name" value="spore_YyaC"/>
    <property type="match status" value="1"/>
</dbReference>
<dbReference type="SUPFAM" id="SSF53163">
    <property type="entry name" value="HybD-like"/>
    <property type="match status" value="1"/>
</dbReference>
<dbReference type="InterPro" id="IPR023430">
    <property type="entry name" value="Pept_HybD-like_dom_sf"/>
</dbReference>
<accession>A0A917S5N5</accession>
<proteinExistence type="predicted"/>
<dbReference type="InterPro" id="IPR009665">
    <property type="entry name" value="YyaC"/>
</dbReference>
<keyword evidence="2" id="KW-1185">Reference proteome</keyword>
<sequence>MNLKQEKQAAHYEDKVSHASIVRAIRSYLPSPGIDPLVIVCIGTDRSTGDSLGPLVGTFLQKYAIPDAYIYGTLEKPVHAVNLQDTLRLVESSYRNPFIIAIDACLGKQKNIGMICVSKGPVLPGAGVNKKLVPVGDINITGIVNVSGFMEYSVLQNTRLNIVMNLSEVISRCLYLAILSRDKAGPLSKMRFSHQ</sequence>
<protein>
    <submittedName>
        <fullName evidence="1">Spore protease YyaC</fullName>
    </submittedName>
</protein>
<evidence type="ECO:0000313" key="2">
    <source>
        <dbReference type="Proteomes" id="UP000654670"/>
    </source>
</evidence>
<dbReference type="RefSeq" id="WP_188803332.1">
    <property type="nucleotide sequence ID" value="NZ_BMOK01000009.1"/>
</dbReference>
<gene>
    <name evidence="1" type="ORF">GCM10007968_22220</name>
</gene>
<name>A0A917S5N5_9BACL</name>
<keyword evidence="1" id="KW-0645">Protease</keyword>
<comment type="caution">
    <text evidence="1">The sequence shown here is derived from an EMBL/GenBank/DDBJ whole genome shotgun (WGS) entry which is preliminary data.</text>
</comment>
<reference evidence="1" key="2">
    <citation type="submission" date="2020-09" db="EMBL/GenBank/DDBJ databases">
        <authorList>
            <person name="Sun Q."/>
            <person name="Ohkuma M."/>
        </authorList>
    </citation>
    <scope>NUCLEOTIDE SEQUENCE</scope>
    <source>
        <strain evidence="1">JCM 15325</strain>
    </source>
</reference>
<dbReference type="Pfam" id="PF06866">
    <property type="entry name" value="DUF1256"/>
    <property type="match status" value="1"/>
</dbReference>
<dbReference type="Proteomes" id="UP000654670">
    <property type="component" value="Unassembled WGS sequence"/>
</dbReference>
<keyword evidence="1" id="KW-0378">Hydrolase</keyword>
<dbReference type="AlphaFoldDB" id="A0A917S5N5"/>
<dbReference type="GO" id="GO:0008233">
    <property type="term" value="F:peptidase activity"/>
    <property type="evidence" value="ECO:0007669"/>
    <property type="project" value="UniProtKB-KW"/>
</dbReference>
<dbReference type="EMBL" id="BMOK01000009">
    <property type="protein sequence ID" value="GGL57791.1"/>
    <property type="molecule type" value="Genomic_DNA"/>
</dbReference>
<reference evidence="1" key="1">
    <citation type="journal article" date="2014" name="Int. J. Syst. Evol. Microbiol.">
        <title>Complete genome sequence of Corynebacterium casei LMG S-19264T (=DSM 44701T), isolated from a smear-ripened cheese.</title>
        <authorList>
            <consortium name="US DOE Joint Genome Institute (JGI-PGF)"/>
            <person name="Walter F."/>
            <person name="Albersmeier A."/>
            <person name="Kalinowski J."/>
            <person name="Ruckert C."/>
        </authorList>
    </citation>
    <scope>NUCLEOTIDE SEQUENCE</scope>
    <source>
        <strain evidence="1">JCM 15325</strain>
    </source>
</reference>
<evidence type="ECO:0000313" key="1">
    <source>
        <dbReference type="EMBL" id="GGL57791.1"/>
    </source>
</evidence>
<dbReference type="GO" id="GO:0006508">
    <property type="term" value="P:proteolysis"/>
    <property type="evidence" value="ECO:0007669"/>
    <property type="project" value="UniProtKB-KW"/>
</dbReference>